<gene>
    <name evidence="1" type="ORF">NM208_g8428</name>
</gene>
<name>A0ACC1S5J0_9HYPO</name>
<reference evidence="1" key="1">
    <citation type="submission" date="2022-08" db="EMBL/GenBank/DDBJ databases">
        <title>Genome Sequence of Fusarium decemcellulare.</title>
        <authorList>
            <person name="Buettner E."/>
        </authorList>
    </citation>
    <scope>NUCLEOTIDE SEQUENCE</scope>
    <source>
        <strain evidence="1">Babe19</strain>
    </source>
</reference>
<evidence type="ECO:0000313" key="2">
    <source>
        <dbReference type="Proteomes" id="UP001148629"/>
    </source>
</evidence>
<accession>A0ACC1S5J0</accession>
<proteinExistence type="predicted"/>
<dbReference type="Proteomes" id="UP001148629">
    <property type="component" value="Unassembled WGS sequence"/>
</dbReference>
<dbReference type="EMBL" id="JANRMS010000957">
    <property type="protein sequence ID" value="KAJ3532454.1"/>
    <property type="molecule type" value="Genomic_DNA"/>
</dbReference>
<organism evidence="1 2">
    <name type="scientific">Fusarium decemcellulare</name>
    <dbReference type="NCBI Taxonomy" id="57161"/>
    <lineage>
        <taxon>Eukaryota</taxon>
        <taxon>Fungi</taxon>
        <taxon>Dikarya</taxon>
        <taxon>Ascomycota</taxon>
        <taxon>Pezizomycotina</taxon>
        <taxon>Sordariomycetes</taxon>
        <taxon>Hypocreomycetidae</taxon>
        <taxon>Hypocreales</taxon>
        <taxon>Nectriaceae</taxon>
        <taxon>Fusarium</taxon>
        <taxon>Fusarium decemcellulare species complex</taxon>
    </lineage>
</organism>
<sequence>MASTKASLTLEAVQKRQTRMNGHYRKIPRFCAKPVAELKWLFSDTTLEAFVRGVARFVKDCKAKGIGWLILHEAVQQGQAWRRQRDRRNASRDLDDLNSYDSTAPIAPGVHVVFCISRSMKTLLPTEGSLGSMSALMKGARWQTSQLTAERLEELGRLLGPGMCCNIGSNTVRQLKKGRSVVTVPVDDDHYYPNDAKEVYLHQLVLTMLWAQQTKHVLADYLHWVKVEAAETL</sequence>
<comment type="caution">
    <text evidence="1">The sequence shown here is derived from an EMBL/GenBank/DDBJ whole genome shotgun (WGS) entry which is preliminary data.</text>
</comment>
<protein>
    <submittedName>
        <fullName evidence="1">Uncharacterized protein</fullName>
    </submittedName>
</protein>
<evidence type="ECO:0000313" key="1">
    <source>
        <dbReference type="EMBL" id="KAJ3532454.1"/>
    </source>
</evidence>
<keyword evidence="2" id="KW-1185">Reference proteome</keyword>